<sequence>MYYFQCRYDDLCEFEWSVLLSRNTLQLWLDVSCLRSKGFDITIADCCTSFSPVNIQNVSQCKMENNCCVVLKDVNLTNMNYEFYTTDHLLSINSSNDYYVTVLHQFLYYQLPKQLQMYLNHIKLVSLYDIKDYWNTVYKFNNVRKYWLLRWKIMCVMYKQTKNENELNHDKSFDDVESKKLEFMSCHNSTKKFVESLNENIKQQFDYMNQCVDDTTKLYVMYNFNKLLMGSVGLLELMVNWV</sequence>
<name>A0A977TNU5_9BBAC</name>
<proteinExistence type="predicted"/>
<organism evidence="1 2">
    <name type="scientific">Psilogramma increta granulovirus</name>
    <dbReference type="NCBI Taxonomy" id="2953508"/>
    <lineage>
        <taxon>Viruses</taxon>
        <taxon>Viruses incertae sedis</taxon>
        <taxon>Naldaviricetes</taxon>
        <taxon>Lefavirales</taxon>
        <taxon>Baculoviridae</taxon>
        <taxon>Betabaculovirus</taxon>
        <taxon>Betabaculovirus psincretae</taxon>
    </lineage>
</organism>
<dbReference type="Proteomes" id="UP001265762">
    <property type="component" value="Segment"/>
</dbReference>
<dbReference type="EMBL" id="ON803509">
    <property type="protein sequence ID" value="UXX41834.1"/>
    <property type="molecule type" value="Genomic_DNA"/>
</dbReference>
<protein>
    <submittedName>
        <fullName evidence="1">Uncharacterized protein</fullName>
    </submittedName>
</protein>
<evidence type="ECO:0000313" key="2">
    <source>
        <dbReference type="Proteomes" id="UP001265762"/>
    </source>
</evidence>
<reference evidence="1" key="1">
    <citation type="journal article" date="2022" name="Virus Res.">
        <title>Genome analysis of Psilogramma increta granulovirus and its intrapopulation diversity.</title>
        <authorList>
            <person name="Zhang H."/>
            <person name="Li L."/>
            <person name="Chen B."/>
            <person name="Zuo Y."/>
            <person name="Wu W."/>
            <person name="Yuan M."/>
            <person name="Yang K."/>
        </authorList>
    </citation>
    <scope>NUCLEOTIDE SEQUENCE</scope>
    <source>
        <strain evidence="1">GZ</strain>
    </source>
</reference>
<accession>A0A977TNU5</accession>
<keyword evidence="2" id="KW-1185">Reference proteome</keyword>
<evidence type="ECO:0000313" key="1">
    <source>
        <dbReference type="EMBL" id="UXX41834.1"/>
    </source>
</evidence>